<dbReference type="EMBL" id="UYRS01018292">
    <property type="protein sequence ID" value="VDK31487.1"/>
    <property type="molecule type" value="Genomic_DNA"/>
</dbReference>
<dbReference type="PANTHER" id="PTHR21255">
    <property type="entry name" value="T-COMPLEX-ASSOCIATED-TESTIS-EXPRESSED 1/ DYNEIN LIGHT CHAIN"/>
    <property type="match status" value="1"/>
</dbReference>
<gene>
    <name evidence="2" type="ORF">TASK_LOCUS3239</name>
</gene>
<dbReference type="Pfam" id="PF03645">
    <property type="entry name" value="Tctex-1"/>
    <property type="match status" value="1"/>
</dbReference>
<dbReference type="PANTHER" id="PTHR21255:SF65">
    <property type="entry name" value="TCTEX1 DOMAIN-CONTAINING PROTEIN 2"/>
    <property type="match status" value="1"/>
</dbReference>
<comment type="similarity">
    <text evidence="1">Belongs to the dynein light chain Tctex-type family.</text>
</comment>
<dbReference type="Proteomes" id="UP000282613">
    <property type="component" value="Unassembled WGS sequence"/>
</dbReference>
<reference evidence="2 3" key="2">
    <citation type="submission" date="2018-11" db="EMBL/GenBank/DDBJ databases">
        <authorList>
            <consortium name="Pathogen Informatics"/>
        </authorList>
    </citation>
    <scope>NUCLEOTIDE SEQUENCE [LARGE SCALE GENOMIC DNA]</scope>
</reference>
<accession>A0A0R3W0N9</accession>
<dbReference type="AlphaFoldDB" id="A0A0R3W0N9"/>
<dbReference type="Gene3D" id="3.30.1140.40">
    <property type="entry name" value="Tctex-1"/>
    <property type="match status" value="1"/>
</dbReference>
<proteinExistence type="inferred from homology"/>
<dbReference type="WBParaSite" id="TASK_0000323801-mRNA-1">
    <property type="protein sequence ID" value="TASK_0000323801-mRNA-1"/>
    <property type="gene ID" value="TASK_0000323801"/>
</dbReference>
<evidence type="ECO:0000313" key="3">
    <source>
        <dbReference type="Proteomes" id="UP000282613"/>
    </source>
</evidence>
<keyword evidence="3" id="KW-1185">Reference proteome</keyword>
<name>A0A0R3W0N9_TAEAS</name>
<evidence type="ECO:0000313" key="4">
    <source>
        <dbReference type="WBParaSite" id="TASK_0000323801-mRNA-1"/>
    </source>
</evidence>
<sequence length="152" mass="16867">MASKAMLVCSEANGQTNDVSKPDAENGLFRTITPRSTHGTYQLEPDIKFPRVIVAKIVKEVVDSLLLGREYEPGFCRQASRLITDVLKTRVKLLQLKRYRIIAQAIISNVGDPNFYSSSLCLWEPALDTCVSYEFCNGSIVAAVSVFGIYQS</sequence>
<evidence type="ECO:0000313" key="2">
    <source>
        <dbReference type="EMBL" id="VDK31487.1"/>
    </source>
</evidence>
<dbReference type="GO" id="GO:0007018">
    <property type="term" value="P:microtubule-based movement"/>
    <property type="evidence" value="ECO:0007669"/>
    <property type="project" value="TreeGrafter"/>
</dbReference>
<dbReference type="InterPro" id="IPR038586">
    <property type="entry name" value="Tctex-1-like_sf"/>
</dbReference>
<dbReference type="STRING" id="60517.A0A0R3W0N9"/>
<organism evidence="4">
    <name type="scientific">Taenia asiatica</name>
    <name type="common">Asian tapeworm</name>
    <dbReference type="NCBI Taxonomy" id="60517"/>
    <lineage>
        <taxon>Eukaryota</taxon>
        <taxon>Metazoa</taxon>
        <taxon>Spiralia</taxon>
        <taxon>Lophotrochozoa</taxon>
        <taxon>Platyhelminthes</taxon>
        <taxon>Cestoda</taxon>
        <taxon>Eucestoda</taxon>
        <taxon>Cyclophyllidea</taxon>
        <taxon>Taeniidae</taxon>
        <taxon>Taenia</taxon>
    </lineage>
</organism>
<reference evidence="4" key="1">
    <citation type="submission" date="2017-02" db="UniProtKB">
        <authorList>
            <consortium name="WormBaseParasite"/>
        </authorList>
    </citation>
    <scope>IDENTIFICATION</scope>
</reference>
<protein>
    <submittedName>
        <fullName evidence="4">Tctex1 domain-containing protein 1</fullName>
    </submittedName>
</protein>
<dbReference type="GO" id="GO:0045505">
    <property type="term" value="F:dynein intermediate chain binding"/>
    <property type="evidence" value="ECO:0007669"/>
    <property type="project" value="TreeGrafter"/>
</dbReference>
<dbReference type="GO" id="GO:0005737">
    <property type="term" value="C:cytoplasm"/>
    <property type="evidence" value="ECO:0007669"/>
    <property type="project" value="TreeGrafter"/>
</dbReference>
<dbReference type="GO" id="GO:0005868">
    <property type="term" value="C:cytoplasmic dynein complex"/>
    <property type="evidence" value="ECO:0007669"/>
    <property type="project" value="TreeGrafter"/>
</dbReference>
<dbReference type="OrthoDB" id="10248487at2759"/>
<dbReference type="InterPro" id="IPR005334">
    <property type="entry name" value="Tctex-1-like"/>
</dbReference>
<evidence type="ECO:0000256" key="1">
    <source>
        <dbReference type="ARBA" id="ARBA00005361"/>
    </source>
</evidence>